<dbReference type="Gene3D" id="1.20.900.10">
    <property type="entry name" value="Dbl homology (DH) domain"/>
    <property type="match status" value="1"/>
</dbReference>
<dbReference type="PANTHER" id="PTHR46572:SF1">
    <property type="entry name" value="RHO1 GUANINE NUCLEOTIDE EXCHANGE FACTOR TUS1"/>
    <property type="match status" value="1"/>
</dbReference>
<dbReference type="Gene3D" id="2.30.29.30">
    <property type="entry name" value="Pleckstrin-homology domain (PH domain)/Phosphotyrosine-binding domain (PTB)"/>
    <property type="match status" value="1"/>
</dbReference>
<feature type="domain" description="CNH" evidence="3">
    <location>
        <begin position="445"/>
        <end position="737"/>
    </location>
</feature>
<dbReference type="InterPro" id="IPR001180">
    <property type="entry name" value="CNH_dom"/>
</dbReference>
<keyword evidence="1" id="KW-0344">Guanine-nucleotide releasing factor</keyword>
<organism evidence="4 5">
    <name type="scientific">Rhizoctonia solani</name>
    <dbReference type="NCBI Taxonomy" id="456999"/>
    <lineage>
        <taxon>Eukaryota</taxon>
        <taxon>Fungi</taxon>
        <taxon>Dikarya</taxon>
        <taxon>Basidiomycota</taxon>
        <taxon>Agaricomycotina</taxon>
        <taxon>Agaricomycetes</taxon>
        <taxon>Cantharellales</taxon>
        <taxon>Ceratobasidiaceae</taxon>
        <taxon>Rhizoctonia</taxon>
    </lineage>
</organism>
<evidence type="ECO:0000313" key="5">
    <source>
        <dbReference type="Proteomes" id="UP000663850"/>
    </source>
</evidence>
<dbReference type="InterPro" id="IPR011993">
    <property type="entry name" value="PH-like_dom_sf"/>
</dbReference>
<dbReference type="Proteomes" id="UP000663850">
    <property type="component" value="Unassembled WGS sequence"/>
</dbReference>
<dbReference type="InterPro" id="IPR052233">
    <property type="entry name" value="Rho-type_GEFs"/>
</dbReference>
<accession>A0A8H2XR83</accession>
<dbReference type="InterPro" id="IPR000219">
    <property type="entry name" value="DH_dom"/>
</dbReference>
<feature type="domain" description="DH" evidence="2">
    <location>
        <begin position="75"/>
        <end position="250"/>
    </location>
</feature>
<sequence length="773" mass="86474">MKYDRALSEGGIPRSRSMKINLPDPKTLQLLKPEEVASGAGLQKFHDTQLHSDDRYWHRIVPESAREKLSKKEQTRQQEIFEIISSEQLYVCDLEVWLKAYREPLRTEGIIASQVLEPLIQDIFANIEEIKIHHEVLLRALFETQKKNFHEVYSIMDDLLDAVSNEEFQNSYVRYISNMDTALARHGCEKESNPVYAEFVSSEAATARHPYVQRMGFTSFLHRAGRRLGQLKLLVEQLSKSTDVFHPDQQGSIEMVLDMLHRTVMKGQADGQASAEEIALRSFRESLENHPWDYADLGLAHAHRAVKFEGRLTQVYPSSNFTLYAVLLDNYLVFTQLTGPNNKRRIIHKPIPLELLDAELDTTPLKTRTRVSSMLSRSDSTELVRLAIKRDGEVVLQVGARSKGLAEKWIRHIQEAVLLRKLDVDDNKLLDFSPLSSISHLLRGQVRLLTACPFVFQGNHYMAGATTTGVFVGQKNDSTARSLEALPAAGVSQILHVSPIGLIILHEGSLSVLPTHSILGSTRRSSFLEDKGIPLSNPSDGYVSAVSGGIVGGECMAAFVSRNHVRKKLHILTYDAPSSLLRRLGDPTVISDSTTDISFVSGMLFLLGRACQVIADPVNAPDNISTWPIFGPSFTDSFNLKYNCSTSRFISALETEPGKILLVYESHGCFVATSGHPIPSHRMLEWSTTPKAATYCKNYIVLLSDQKLEIRRSTDGHPLQIIGSRNFNLVHPILTYSSREAALVTTDGEEGTQRQLLGELLPTSKIEWDPTIS</sequence>
<dbReference type="SMART" id="SM00325">
    <property type="entry name" value="RhoGEF"/>
    <property type="match status" value="1"/>
</dbReference>
<gene>
    <name evidence="4" type="ORF">RDB_LOCUS21506</name>
</gene>
<evidence type="ECO:0000259" key="3">
    <source>
        <dbReference type="PROSITE" id="PS50219"/>
    </source>
</evidence>
<dbReference type="PROSITE" id="PS50010">
    <property type="entry name" value="DH_2"/>
    <property type="match status" value="1"/>
</dbReference>
<dbReference type="AlphaFoldDB" id="A0A8H2XR83"/>
<dbReference type="PANTHER" id="PTHR46572">
    <property type="entry name" value="RHO1 GDP-GTP EXCHANGE PROTEIN 1-RELATED"/>
    <property type="match status" value="1"/>
</dbReference>
<dbReference type="PROSITE" id="PS50219">
    <property type="entry name" value="CNH"/>
    <property type="match status" value="1"/>
</dbReference>
<reference evidence="4" key="1">
    <citation type="submission" date="2021-01" db="EMBL/GenBank/DDBJ databases">
        <authorList>
            <person name="Kaushik A."/>
        </authorList>
    </citation>
    <scope>NUCLEOTIDE SEQUENCE</scope>
    <source>
        <strain evidence="4">Type strain: AG8-Rh-89/</strain>
    </source>
</reference>
<name>A0A8H2XR83_9AGAM</name>
<dbReference type="EMBL" id="CAJMWZ010001228">
    <property type="protein sequence ID" value="CAE6433399.1"/>
    <property type="molecule type" value="Genomic_DNA"/>
</dbReference>
<comment type="caution">
    <text evidence="4">The sequence shown here is derived from an EMBL/GenBank/DDBJ whole genome shotgun (WGS) entry which is preliminary data.</text>
</comment>
<evidence type="ECO:0000259" key="2">
    <source>
        <dbReference type="PROSITE" id="PS50010"/>
    </source>
</evidence>
<dbReference type="GO" id="GO:0005085">
    <property type="term" value="F:guanyl-nucleotide exchange factor activity"/>
    <property type="evidence" value="ECO:0007669"/>
    <property type="project" value="UniProtKB-KW"/>
</dbReference>
<protein>
    <submittedName>
        <fullName evidence="4">Uncharacterized protein</fullName>
    </submittedName>
</protein>
<dbReference type="SUPFAM" id="SSF48065">
    <property type="entry name" value="DBL homology domain (DH-domain)"/>
    <property type="match status" value="1"/>
</dbReference>
<evidence type="ECO:0000256" key="1">
    <source>
        <dbReference type="ARBA" id="ARBA00022658"/>
    </source>
</evidence>
<proteinExistence type="predicted"/>
<dbReference type="Pfam" id="PF00780">
    <property type="entry name" value="CNH"/>
    <property type="match status" value="1"/>
</dbReference>
<dbReference type="Pfam" id="PF00621">
    <property type="entry name" value="RhoGEF"/>
    <property type="match status" value="1"/>
</dbReference>
<dbReference type="InterPro" id="IPR035899">
    <property type="entry name" value="DBL_dom_sf"/>
</dbReference>
<evidence type="ECO:0000313" key="4">
    <source>
        <dbReference type="EMBL" id="CAE6433399.1"/>
    </source>
</evidence>